<protein>
    <submittedName>
        <fullName evidence="2">DUF3299 domain-containing protein</fullName>
    </submittedName>
</protein>
<dbReference type="Proteomes" id="UP000809621">
    <property type="component" value="Unassembled WGS sequence"/>
</dbReference>
<evidence type="ECO:0000256" key="1">
    <source>
        <dbReference type="SAM" id="SignalP"/>
    </source>
</evidence>
<gene>
    <name evidence="2" type="ORF">JQC93_10220</name>
</gene>
<accession>A0ABS2HGV3</accession>
<organism evidence="2 3">
    <name type="scientific">Vibrio ulleungensis</name>
    <dbReference type="NCBI Taxonomy" id="2807619"/>
    <lineage>
        <taxon>Bacteria</taxon>
        <taxon>Pseudomonadati</taxon>
        <taxon>Pseudomonadota</taxon>
        <taxon>Gammaproteobacteria</taxon>
        <taxon>Vibrionales</taxon>
        <taxon>Vibrionaceae</taxon>
        <taxon>Vibrio</taxon>
    </lineage>
</organism>
<evidence type="ECO:0000313" key="2">
    <source>
        <dbReference type="EMBL" id="MBM7036775.1"/>
    </source>
</evidence>
<evidence type="ECO:0000313" key="3">
    <source>
        <dbReference type="Proteomes" id="UP000809621"/>
    </source>
</evidence>
<keyword evidence="3" id="KW-1185">Reference proteome</keyword>
<comment type="caution">
    <text evidence="2">The sequence shown here is derived from an EMBL/GenBank/DDBJ whole genome shotgun (WGS) entry which is preliminary data.</text>
</comment>
<proteinExistence type="predicted"/>
<reference evidence="2 3" key="1">
    <citation type="submission" date="2021-02" db="EMBL/GenBank/DDBJ databases">
        <authorList>
            <person name="Park J.-S."/>
        </authorList>
    </citation>
    <scope>NUCLEOTIDE SEQUENCE [LARGE SCALE GENOMIC DNA]</scope>
    <source>
        <strain evidence="2 3">188UL20-2</strain>
    </source>
</reference>
<dbReference type="InterPro" id="IPR021727">
    <property type="entry name" value="DUF3299"/>
</dbReference>
<dbReference type="Pfam" id="PF11736">
    <property type="entry name" value="DUF3299"/>
    <property type="match status" value="1"/>
</dbReference>
<sequence length="174" mass="19400">MRIIKATVTIFCLSLLSLSAMAEPIKINWSDLIPPEYREDTIALIKSTLNPYIHKDGEVAPQRVNEQLKSTVDALAERNVIIQGYMVPIDMDADGVITLLLAPYAGACIHVPPPPPNQLIYIELEKGQVIPWEMYWSPITIQGSIEIEVIEGEYIEGDIALTGYTMKDASFVKK</sequence>
<keyword evidence="1" id="KW-0732">Signal</keyword>
<feature type="chain" id="PRO_5046502567" evidence="1">
    <location>
        <begin position="23"/>
        <end position="174"/>
    </location>
</feature>
<dbReference type="RefSeq" id="WP_205158331.1">
    <property type="nucleotide sequence ID" value="NZ_JAFEUM010000003.1"/>
</dbReference>
<dbReference type="EMBL" id="JAFEUM010000003">
    <property type="protein sequence ID" value="MBM7036775.1"/>
    <property type="molecule type" value="Genomic_DNA"/>
</dbReference>
<dbReference type="Gene3D" id="2.40.50.870">
    <property type="entry name" value="Protein of unknown function (DUF3299)"/>
    <property type="match status" value="1"/>
</dbReference>
<name>A0ABS2HGV3_9VIBR</name>
<feature type="signal peptide" evidence="1">
    <location>
        <begin position="1"/>
        <end position="22"/>
    </location>
</feature>